<evidence type="ECO:0000256" key="1">
    <source>
        <dbReference type="SAM" id="MobiDB-lite"/>
    </source>
</evidence>
<dbReference type="AlphaFoldDB" id="A0A8J4GNY3"/>
<gene>
    <name evidence="2" type="ORF">Vretimale_15379</name>
</gene>
<feature type="region of interest" description="Disordered" evidence="1">
    <location>
        <begin position="293"/>
        <end position="314"/>
    </location>
</feature>
<dbReference type="Proteomes" id="UP000722791">
    <property type="component" value="Unassembled WGS sequence"/>
</dbReference>
<proteinExistence type="predicted"/>
<comment type="caution">
    <text evidence="2">The sequence shown here is derived from an EMBL/GenBank/DDBJ whole genome shotgun (WGS) entry which is preliminary data.</text>
</comment>
<evidence type="ECO:0000313" key="3">
    <source>
        <dbReference type="Proteomes" id="UP000722791"/>
    </source>
</evidence>
<sequence length="314" mass="33338">MAEASLSGSQRLTDKRAGSLGKGLKQIAADIVHLFLKDKSPRGIKRESRAGSPMWSTRTPHAPHVRDGVGAANSGFSPQHSRSSLPRLSEAKPEFELVRDALSDDGSPGRFNLTKQKPSFRTSSYVRQMPITDPAATSAASMQDASKTSAGAYNSIDQLRLAHPNKALSFADNVSKSLPTLISRGHAILRAVSCVQPKFVLARPVNVHATSRSSGETVAAAYVSPVTATPESVSVEISAAPLPAAPSPPSPRDARDAPTPAAAMGLRHHRQEFLDEPKSQIQIQMQTRTDIDKGACDAASNSPAEPVTDARLIT</sequence>
<feature type="region of interest" description="Disordered" evidence="1">
    <location>
        <begin position="1"/>
        <end position="20"/>
    </location>
</feature>
<name>A0A8J4GNY3_9CHLO</name>
<feature type="region of interest" description="Disordered" evidence="1">
    <location>
        <begin position="40"/>
        <end position="87"/>
    </location>
</feature>
<dbReference type="EMBL" id="BNCQ01000041">
    <property type="protein sequence ID" value="GIM11941.1"/>
    <property type="molecule type" value="Genomic_DNA"/>
</dbReference>
<feature type="compositionally biased region" description="Basic and acidic residues" evidence="1">
    <location>
        <begin position="40"/>
        <end position="49"/>
    </location>
</feature>
<accession>A0A8J4GNY3</accession>
<feature type="compositionally biased region" description="Polar residues" evidence="1">
    <location>
        <begin position="74"/>
        <end position="86"/>
    </location>
</feature>
<organism evidence="2 3">
    <name type="scientific">Volvox reticuliferus</name>
    <dbReference type="NCBI Taxonomy" id="1737510"/>
    <lineage>
        <taxon>Eukaryota</taxon>
        <taxon>Viridiplantae</taxon>
        <taxon>Chlorophyta</taxon>
        <taxon>core chlorophytes</taxon>
        <taxon>Chlorophyceae</taxon>
        <taxon>CS clade</taxon>
        <taxon>Chlamydomonadales</taxon>
        <taxon>Volvocaceae</taxon>
        <taxon>Volvox</taxon>
    </lineage>
</organism>
<evidence type="ECO:0000313" key="2">
    <source>
        <dbReference type="EMBL" id="GIM11941.1"/>
    </source>
</evidence>
<feature type="compositionally biased region" description="Polar residues" evidence="1">
    <location>
        <begin position="1"/>
        <end position="11"/>
    </location>
</feature>
<reference evidence="2" key="1">
    <citation type="journal article" date="2021" name="Proc. Natl. Acad. Sci. U.S.A.">
        <title>Three genomes in the algal genus Volvox reveal the fate of a haploid sex-determining region after a transition to homothallism.</title>
        <authorList>
            <person name="Yamamoto K."/>
            <person name="Hamaji T."/>
            <person name="Kawai-Toyooka H."/>
            <person name="Matsuzaki R."/>
            <person name="Takahashi F."/>
            <person name="Nishimura Y."/>
            <person name="Kawachi M."/>
            <person name="Noguchi H."/>
            <person name="Minakuchi Y."/>
            <person name="Umen J.G."/>
            <person name="Toyoda A."/>
            <person name="Nozaki H."/>
        </authorList>
    </citation>
    <scope>NUCLEOTIDE SEQUENCE</scope>
    <source>
        <strain evidence="2">NIES-3785</strain>
    </source>
</reference>
<protein>
    <submittedName>
        <fullName evidence="2">Uncharacterized protein</fullName>
    </submittedName>
</protein>